<organism evidence="8 9">
    <name type="scientific">Ceratosolen solmsi marchali</name>
    <dbReference type="NCBI Taxonomy" id="326594"/>
    <lineage>
        <taxon>Eukaryota</taxon>
        <taxon>Metazoa</taxon>
        <taxon>Ecdysozoa</taxon>
        <taxon>Arthropoda</taxon>
        <taxon>Hexapoda</taxon>
        <taxon>Insecta</taxon>
        <taxon>Pterygota</taxon>
        <taxon>Neoptera</taxon>
        <taxon>Endopterygota</taxon>
        <taxon>Hymenoptera</taxon>
        <taxon>Apocrita</taxon>
        <taxon>Proctotrupomorpha</taxon>
        <taxon>Chalcidoidea</taxon>
        <taxon>Agaonidae</taxon>
        <taxon>Agaoninae</taxon>
        <taxon>Ceratosolen</taxon>
    </lineage>
</organism>
<accession>A0AAJ6YKN4</accession>
<comment type="subcellular location">
    <subcellularLocation>
        <location evidence="1">Golgi apparatus</location>
    </subcellularLocation>
</comment>
<evidence type="ECO:0000259" key="4">
    <source>
        <dbReference type="Pfam" id="PF11817"/>
    </source>
</evidence>
<dbReference type="Pfam" id="PF11817">
    <property type="entry name" value="Foie-gras_1"/>
    <property type="match status" value="1"/>
</dbReference>
<dbReference type="GO" id="GO:0005829">
    <property type="term" value="C:cytosol"/>
    <property type="evidence" value="ECO:0007669"/>
    <property type="project" value="GOC"/>
</dbReference>
<evidence type="ECO:0000313" key="8">
    <source>
        <dbReference type="Proteomes" id="UP000695007"/>
    </source>
</evidence>
<keyword evidence="2" id="KW-0813">Transport</keyword>
<evidence type="ECO:0000313" key="9">
    <source>
        <dbReference type="RefSeq" id="XP_011499849.1"/>
    </source>
</evidence>
<evidence type="ECO:0000259" key="7">
    <source>
        <dbReference type="Pfam" id="PF23604"/>
    </source>
</evidence>
<proteinExistence type="predicted"/>
<dbReference type="InterPro" id="IPR045126">
    <property type="entry name" value="TRAPPC10/Trs130"/>
</dbReference>
<evidence type="ECO:0000256" key="3">
    <source>
        <dbReference type="ARBA" id="ARBA00023034"/>
    </source>
</evidence>
<dbReference type="InterPro" id="IPR056913">
    <property type="entry name" value="TRAPPC10/Trs130_N"/>
</dbReference>
<keyword evidence="8" id="KW-1185">Reference proteome</keyword>
<dbReference type="KEGG" id="csol:105363772"/>
<keyword evidence="3" id="KW-0333">Golgi apparatus</keyword>
<dbReference type="Pfam" id="PF23036">
    <property type="entry name" value="TRAPPC10_1st"/>
    <property type="match status" value="1"/>
</dbReference>
<evidence type="ECO:0000259" key="6">
    <source>
        <dbReference type="Pfam" id="PF23036"/>
    </source>
</evidence>
<sequence>MNYNAMLPTITIDEPTKITFNNISMDCMPIVTYAGDKELFKTLKNNLMKSVPIDSVEWRRSYDRPIKLVKLGATFVPFFQNVLPSEKDCHLIKRPIFHTYWSECTDVDIYKSSLRDDIDSWLKTLTAARIQDWMIVLVETYDIKKSNKLLPRTTVLDKIRNDFASKHGDRCLSIINPIKSASRSTESWRGLIGRIRHLMLTAYDRTLLKFEIIIREHRENRNQTGWNFCYYFLLQEELAFILEMLGLYDEALVQYDELDALFTQFVLNTNVGDTPMWLSSFQNPLNNWTGINLNNSIDYRIRILIADCKASLLDLRSYLFSRQCAMLLSLKKPWEVAQRCLTFVHDTINELRILEIQRPEGSVECWAFLCALEVLHSCQTSISSIDNNQLLDLCSLHTASLWALARDKLESLGKLCGLMPGNDPTSEQLHTVVYLIAGMGDSELITHNSNNPTPTDKLKEALSSKEAFRKQYLYHTELAMGTYKHVGRIRSARFIGRELAHFYSELNENQKAVVFLLDALQTYTAEGWYHLAAQTQHELAQCYKKMDDVEHYTKVCAAIASTEILHIIIRNSYLDEMLSYAKMLEKSEPLFTEMSNIFIVQKMEVNVMDKVIQDCEVKVEVELKSLLPRQIKCTKAELSVEEIPKLNTKKKIVKSAEAKPEILLKCRINDKIPSDPCLLQLSASTKLTLKEDKSLGSANVHISKSLKNPLKRSDSVKHRKPMNVKGDFTEALITSTEFILLPGINKFTLIKQINHPGFYRVGQLSLLVEKKLEFLSPLLEPQLCFMVAKTQPTISLKCKNDLLAGLIQTIELVISSGSVKISRDSKLKLRTSRGFVCKVNKNKERQTDALTREMELILPICEPFKIISLKLMVLAELPPKKDSSSLEHKLNIQCPWGSEESITLHFGTPLMSTMKLHTAKRRKFLQVIVTGLSNQLLQLTEPQLTSSTSVDLHFKSLNPNAGQKLVIGNNMWVSFMWEVQISNDDDRSTIPIKTEFRVKYIAIKNIEDIGEIDDVRDHHILDDPLHIRDMEKVEKESNIYWCNFDITDYSTLFTVASKVEPIIGNGSVGSGGEFCRSGSMCHLCLTVTRMHNHNQHFNQNSASNHHHHPPPQLMYEVLADQTMWAVCGRTAGIVSLEVVEKQSVTLDVMPLTSGYLPLPVVRLSRYIPAVAEIKNDNTRKNDLGTAVGPRLEPFSPGQVYNASKAQQVHVLPAAPLSMETN</sequence>
<feature type="domain" description="Trafficking protein particle complex subunit 11" evidence="4">
    <location>
        <begin position="418"/>
        <end position="558"/>
    </location>
</feature>
<dbReference type="RefSeq" id="XP_011499849.1">
    <property type="nucleotide sequence ID" value="XM_011501547.1"/>
</dbReference>
<dbReference type="GO" id="GO:1990071">
    <property type="term" value="C:TRAPPII protein complex"/>
    <property type="evidence" value="ECO:0007669"/>
    <property type="project" value="InterPro"/>
</dbReference>
<dbReference type="InterPro" id="IPR021773">
    <property type="entry name" value="TPC11"/>
</dbReference>
<dbReference type="InterPro" id="IPR011990">
    <property type="entry name" value="TPR-like_helical_dom_sf"/>
</dbReference>
<dbReference type="AlphaFoldDB" id="A0AAJ6YKN4"/>
<dbReference type="Proteomes" id="UP000695007">
    <property type="component" value="Unplaced"/>
</dbReference>
<evidence type="ECO:0000256" key="2">
    <source>
        <dbReference type="ARBA" id="ARBA00022448"/>
    </source>
</evidence>
<evidence type="ECO:0000256" key="1">
    <source>
        <dbReference type="ARBA" id="ARBA00004555"/>
    </source>
</evidence>
<feature type="domain" description="TRAPPC10/Trs130 N-terminal" evidence="6">
    <location>
        <begin position="28"/>
        <end position="337"/>
    </location>
</feature>
<dbReference type="GO" id="GO:0006891">
    <property type="term" value="P:intra-Golgi vesicle-mediated transport"/>
    <property type="evidence" value="ECO:0007669"/>
    <property type="project" value="TreeGrafter"/>
</dbReference>
<dbReference type="GeneID" id="105363772"/>
<dbReference type="InterPro" id="IPR022233">
    <property type="entry name" value="TRAPPC10/Trs130_C"/>
</dbReference>
<feature type="domain" description="TRAPPC10 Ig-like" evidence="7">
    <location>
        <begin position="790"/>
        <end position="906"/>
    </location>
</feature>
<dbReference type="SUPFAM" id="SSF48452">
    <property type="entry name" value="TPR-like"/>
    <property type="match status" value="1"/>
</dbReference>
<dbReference type="PANTHER" id="PTHR13251">
    <property type="entry name" value="EPILEPSY HOLOPROSENCEPHALY CANDIDATE 1/TMEM1"/>
    <property type="match status" value="1"/>
</dbReference>
<dbReference type="Pfam" id="PF23604">
    <property type="entry name" value="Ig_TRAPPC10"/>
    <property type="match status" value="1"/>
</dbReference>
<dbReference type="InterPro" id="IPR056917">
    <property type="entry name" value="Ig_TRAPPC10"/>
</dbReference>
<name>A0AAJ6YKN4_9HYME</name>
<dbReference type="GO" id="GO:0034498">
    <property type="term" value="P:early endosome to Golgi transport"/>
    <property type="evidence" value="ECO:0007669"/>
    <property type="project" value="TreeGrafter"/>
</dbReference>
<protein>
    <submittedName>
        <fullName evidence="9">Trafficking protein particle complex subunit 10</fullName>
    </submittedName>
</protein>
<gene>
    <name evidence="9" type="primary">LOC105363772</name>
</gene>
<dbReference type="CTD" id="41833"/>
<evidence type="ECO:0000259" key="5">
    <source>
        <dbReference type="Pfam" id="PF12584"/>
    </source>
</evidence>
<feature type="domain" description="TRAPPC10/Trs130 C-terminal" evidence="5">
    <location>
        <begin position="1068"/>
        <end position="1211"/>
    </location>
</feature>
<dbReference type="Pfam" id="PF12584">
    <property type="entry name" value="TRAPPC10"/>
    <property type="match status" value="1"/>
</dbReference>
<reference evidence="9" key="1">
    <citation type="submission" date="2025-08" db="UniProtKB">
        <authorList>
            <consortium name="RefSeq"/>
        </authorList>
    </citation>
    <scope>IDENTIFICATION</scope>
</reference>
<dbReference type="PANTHER" id="PTHR13251:SF3">
    <property type="entry name" value="TRAFFICKING PROTEIN PARTICLE COMPLEX SUBUNIT 10"/>
    <property type="match status" value="1"/>
</dbReference>